<evidence type="ECO:0000256" key="3">
    <source>
        <dbReference type="ARBA" id="ARBA00022989"/>
    </source>
</evidence>
<feature type="transmembrane region" description="Helical" evidence="5">
    <location>
        <begin position="46"/>
        <end position="65"/>
    </location>
</feature>
<evidence type="ECO:0000256" key="1">
    <source>
        <dbReference type="ARBA" id="ARBA00004127"/>
    </source>
</evidence>
<dbReference type="PANTHER" id="PTHR43847:SF1">
    <property type="entry name" value="BLL3993 PROTEIN"/>
    <property type="match status" value="1"/>
</dbReference>
<dbReference type="Gene3D" id="1.20.120.1630">
    <property type="match status" value="1"/>
</dbReference>
<proteinExistence type="predicted"/>
<reference evidence="6 7" key="1">
    <citation type="journal article" date="2019" name="Nat. Microbiol.">
        <title>Mediterranean grassland soil C-N compound turnover is dependent on rainfall and depth, and is mediated by genomically divergent microorganisms.</title>
        <authorList>
            <person name="Diamond S."/>
            <person name="Andeer P.F."/>
            <person name="Li Z."/>
            <person name="Crits-Christoph A."/>
            <person name="Burstein D."/>
            <person name="Anantharaman K."/>
            <person name="Lane K.R."/>
            <person name="Thomas B.C."/>
            <person name="Pan C."/>
            <person name="Northen T.R."/>
            <person name="Banfield J.F."/>
        </authorList>
    </citation>
    <scope>NUCLEOTIDE SEQUENCE [LARGE SCALE GENOMIC DNA]</scope>
    <source>
        <strain evidence="6">WS_11</strain>
    </source>
</reference>
<comment type="caution">
    <text evidence="6">The sequence shown here is derived from an EMBL/GenBank/DDBJ whole genome shotgun (WGS) entry which is preliminary data.</text>
</comment>
<dbReference type="Proteomes" id="UP000319771">
    <property type="component" value="Unassembled WGS sequence"/>
</dbReference>
<dbReference type="GO" id="GO:0012505">
    <property type="term" value="C:endomembrane system"/>
    <property type="evidence" value="ECO:0007669"/>
    <property type="project" value="UniProtKB-SubCell"/>
</dbReference>
<evidence type="ECO:0000256" key="5">
    <source>
        <dbReference type="SAM" id="Phobius"/>
    </source>
</evidence>
<gene>
    <name evidence="6" type="ORF">E6K81_11585</name>
</gene>
<comment type="subcellular location">
    <subcellularLocation>
        <location evidence="1">Endomembrane system</location>
        <topology evidence="1">Multi-pass membrane protein</topology>
    </subcellularLocation>
</comment>
<dbReference type="Pfam" id="PF04191">
    <property type="entry name" value="PEMT"/>
    <property type="match status" value="1"/>
</dbReference>
<evidence type="ECO:0000313" key="7">
    <source>
        <dbReference type="Proteomes" id="UP000319771"/>
    </source>
</evidence>
<feature type="transmembrane region" description="Helical" evidence="5">
    <location>
        <begin position="15"/>
        <end position="34"/>
    </location>
</feature>
<organism evidence="6 7">
    <name type="scientific">Eiseniibacteriota bacterium</name>
    <dbReference type="NCBI Taxonomy" id="2212470"/>
    <lineage>
        <taxon>Bacteria</taxon>
        <taxon>Candidatus Eiseniibacteriota</taxon>
    </lineage>
</organism>
<dbReference type="AlphaFoldDB" id="A0A538U4M6"/>
<dbReference type="GO" id="GO:0032259">
    <property type="term" value="P:methylation"/>
    <property type="evidence" value="ECO:0007669"/>
    <property type="project" value="UniProtKB-KW"/>
</dbReference>
<dbReference type="InterPro" id="IPR052527">
    <property type="entry name" value="Metal_cation-efflux_comp"/>
</dbReference>
<dbReference type="PANTHER" id="PTHR43847">
    <property type="entry name" value="BLL3993 PROTEIN"/>
    <property type="match status" value="1"/>
</dbReference>
<sequence length="170" mass="19224">MGQRWVVRLPHQRTLLLSMEFNFIALWALFKFYMKWDRRLLPAPTEPALAVIGALLVAAGAALNVCGKVRLGRWFSAAFGVKVGHELVTDGPYAITRHPIYSGLLAMVYGSAIAWDSALTLLLALLLTMTLFFHTVYEESLFERHFGDAWRDYRRRVPRLVPFTTPGGKS</sequence>
<feature type="transmembrane region" description="Helical" evidence="5">
    <location>
        <begin position="112"/>
        <end position="137"/>
    </location>
</feature>
<keyword evidence="6" id="KW-0808">Transferase</keyword>
<dbReference type="GO" id="GO:0008168">
    <property type="term" value="F:methyltransferase activity"/>
    <property type="evidence" value="ECO:0007669"/>
    <property type="project" value="UniProtKB-KW"/>
</dbReference>
<keyword evidence="6" id="KW-0489">Methyltransferase</keyword>
<evidence type="ECO:0000256" key="4">
    <source>
        <dbReference type="ARBA" id="ARBA00023136"/>
    </source>
</evidence>
<dbReference type="EMBL" id="VBPB01000198">
    <property type="protein sequence ID" value="TMQ70850.1"/>
    <property type="molecule type" value="Genomic_DNA"/>
</dbReference>
<name>A0A538U4M6_UNCEI</name>
<evidence type="ECO:0000256" key="2">
    <source>
        <dbReference type="ARBA" id="ARBA00022692"/>
    </source>
</evidence>
<evidence type="ECO:0000313" key="6">
    <source>
        <dbReference type="EMBL" id="TMQ70850.1"/>
    </source>
</evidence>
<dbReference type="InterPro" id="IPR007318">
    <property type="entry name" value="Phopholipid_MeTrfase"/>
</dbReference>
<keyword evidence="2 5" id="KW-0812">Transmembrane</keyword>
<keyword evidence="3 5" id="KW-1133">Transmembrane helix</keyword>
<protein>
    <submittedName>
        <fullName evidence="6">Isoprenylcysteine carboxylmethyltransferase family protein</fullName>
    </submittedName>
</protein>
<accession>A0A538U4M6</accession>
<keyword evidence="4 5" id="KW-0472">Membrane</keyword>